<evidence type="ECO:0000259" key="2">
    <source>
        <dbReference type="Pfam" id="PF00462"/>
    </source>
</evidence>
<feature type="region of interest" description="Disordered" evidence="1">
    <location>
        <begin position="268"/>
        <end position="378"/>
    </location>
</feature>
<feature type="compositionally biased region" description="Low complexity" evidence="1">
    <location>
        <begin position="611"/>
        <end position="622"/>
    </location>
</feature>
<evidence type="ECO:0000313" key="4">
    <source>
        <dbReference type="Proteomes" id="UP000054558"/>
    </source>
</evidence>
<dbReference type="CDD" id="cd03031">
    <property type="entry name" value="GRX_GRX_like"/>
    <property type="match status" value="1"/>
</dbReference>
<feature type="region of interest" description="Disordered" evidence="1">
    <location>
        <begin position="1"/>
        <end position="55"/>
    </location>
</feature>
<dbReference type="PANTHER" id="PTHR45669">
    <property type="entry name" value="GLUTAREDOXIN DOMAIN-CONTAINING CYSTEINE-RICH PROTEIN CG12206-RELATED"/>
    <property type="match status" value="1"/>
</dbReference>
<proteinExistence type="predicted"/>
<feature type="region of interest" description="Disordered" evidence="1">
    <location>
        <begin position="158"/>
        <end position="185"/>
    </location>
</feature>
<sequence length="771" mass="83088">MSGESERSFKGASAKSPSRQTPAFLQRLDTAPVIGSRTPPRVPEGGQKMRRSSLQVSKSTGNLAELEYLSPSVLVSPATLRRRLTLPVPAAALTVPEEGKMHSGRRALSINGSIDSEVTERPLFVKKVKKDALSGELSGAALGLKRIRVREDASHAREDIGARAAAETDPGRSLRLQASRGGENNATRVVEKRNLWGTTWVEKSDLWKTSWLAEREKRKTTRDGERDPRGTPPARSPESGGRSPDLVIEKIAWPVEERRSPPRLIERVASMGGRPIPKPLEIPPVEDLSSEPEAEVVKQEEHDKAPSNGGEREEKKPEGGQKDVGLQASEEELGLPGVEKEAALTGGKKEVGLQAGVDEPALSRTEREEAPAEQKQGSLLVENMTLDELAALRRISGEVIDQVSARARRRGISDVDFSAEANAFGSPISNVGPLFDPDMLASFEEDLHNLTEEEWQARKSEDRVSFSFARGLAAVVGNRGGAAETSQAGGDVEKKSSGGVSRTASMGNGGLEEVMSEVESFLSRLELDANSSSQQAPTKVLTPTGAEKQRAPDGGVVLQLLEMAEAKPPRSPNRSPIPSPKGSPRPSLSLGKPPLSPKKSPRNGFPPLPNPAARSPRGAPPRGLDRVVVYTTSVRAVRKTFEECNAVRGVFLGHGVAIDERDISMHGEFREELRALMGGLVAVPRVFIRGKYIGGAEDIQRLNDCRELLPLLDGFERRRSQDSCGSCGGVRFHLCRTCNGSCKVVSGANPDDVVRCPDCNENGLKMCGVCA</sequence>
<dbReference type="PANTHER" id="PTHR45669:SF22">
    <property type="entry name" value="GLUTAREDOXIN DOMAIN-CONTAINING CYSTEINE-RICH PROTEIN CG12206-RELATED"/>
    <property type="match status" value="1"/>
</dbReference>
<gene>
    <name evidence="3" type="ORF">KFL_000080310</name>
</gene>
<feature type="region of interest" description="Disordered" evidence="1">
    <location>
        <begin position="216"/>
        <end position="247"/>
    </location>
</feature>
<feature type="compositionally biased region" description="Basic and acidic residues" evidence="1">
    <location>
        <begin position="216"/>
        <end position="229"/>
    </location>
</feature>
<accession>A0A1Y1HNJ4</accession>
<dbReference type="InterPro" id="IPR036249">
    <property type="entry name" value="Thioredoxin-like_sf"/>
</dbReference>
<feature type="compositionally biased region" description="Low complexity" evidence="1">
    <location>
        <begin position="584"/>
        <end position="593"/>
    </location>
</feature>
<dbReference type="PROSITE" id="PS51354">
    <property type="entry name" value="GLUTAREDOXIN_2"/>
    <property type="match status" value="1"/>
</dbReference>
<dbReference type="OrthoDB" id="423313at2759"/>
<dbReference type="SUPFAM" id="SSF52833">
    <property type="entry name" value="Thioredoxin-like"/>
    <property type="match status" value="1"/>
</dbReference>
<evidence type="ECO:0000256" key="1">
    <source>
        <dbReference type="SAM" id="MobiDB-lite"/>
    </source>
</evidence>
<dbReference type="Gene3D" id="3.40.30.10">
    <property type="entry name" value="Glutaredoxin"/>
    <property type="match status" value="1"/>
</dbReference>
<feature type="compositionally biased region" description="Basic and acidic residues" evidence="1">
    <location>
        <begin position="295"/>
        <end position="321"/>
    </location>
</feature>
<name>A0A1Y1HNJ4_KLENI</name>
<feature type="region of interest" description="Disordered" evidence="1">
    <location>
        <begin position="565"/>
        <end position="624"/>
    </location>
</feature>
<dbReference type="EMBL" id="DF236957">
    <property type="protein sequence ID" value="GAQ78127.1"/>
    <property type="molecule type" value="Genomic_DNA"/>
</dbReference>
<feature type="domain" description="Glutaredoxin" evidence="2">
    <location>
        <begin position="627"/>
        <end position="693"/>
    </location>
</feature>
<feature type="region of interest" description="Disordered" evidence="1">
    <location>
        <begin position="528"/>
        <end position="552"/>
    </location>
</feature>
<dbReference type="InterPro" id="IPR002109">
    <property type="entry name" value="Glutaredoxin"/>
</dbReference>
<feature type="compositionally biased region" description="Basic and acidic residues" evidence="1">
    <location>
        <begin position="338"/>
        <end position="351"/>
    </location>
</feature>
<organism evidence="3 4">
    <name type="scientific">Klebsormidium nitens</name>
    <name type="common">Green alga</name>
    <name type="synonym">Ulothrix nitens</name>
    <dbReference type="NCBI Taxonomy" id="105231"/>
    <lineage>
        <taxon>Eukaryota</taxon>
        <taxon>Viridiplantae</taxon>
        <taxon>Streptophyta</taxon>
        <taxon>Klebsormidiophyceae</taxon>
        <taxon>Klebsormidiales</taxon>
        <taxon>Klebsormidiaceae</taxon>
        <taxon>Klebsormidium</taxon>
    </lineage>
</organism>
<dbReference type="STRING" id="105231.A0A1Y1HNJ4"/>
<protein>
    <submittedName>
        <fullName evidence="3">Glutaredoxin family protein</fullName>
    </submittedName>
</protein>
<keyword evidence="4" id="KW-1185">Reference proteome</keyword>
<dbReference type="Pfam" id="PF00462">
    <property type="entry name" value="Glutaredoxin"/>
    <property type="match status" value="1"/>
</dbReference>
<dbReference type="Pfam" id="PF23733">
    <property type="entry name" value="GRXCR1-2_C"/>
    <property type="match status" value="1"/>
</dbReference>
<dbReference type="Proteomes" id="UP000054558">
    <property type="component" value="Unassembled WGS sequence"/>
</dbReference>
<evidence type="ECO:0000313" key="3">
    <source>
        <dbReference type="EMBL" id="GAQ78127.1"/>
    </source>
</evidence>
<dbReference type="AlphaFoldDB" id="A0A1Y1HNJ4"/>
<reference evidence="3 4" key="1">
    <citation type="journal article" date="2014" name="Nat. Commun.">
        <title>Klebsormidium flaccidum genome reveals primary factors for plant terrestrial adaptation.</title>
        <authorList>
            <person name="Hori K."/>
            <person name="Maruyama F."/>
            <person name="Fujisawa T."/>
            <person name="Togashi T."/>
            <person name="Yamamoto N."/>
            <person name="Seo M."/>
            <person name="Sato S."/>
            <person name="Yamada T."/>
            <person name="Mori H."/>
            <person name="Tajima N."/>
            <person name="Moriyama T."/>
            <person name="Ikeuchi M."/>
            <person name="Watanabe M."/>
            <person name="Wada H."/>
            <person name="Kobayashi K."/>
            <person name="Saito M."/>
            <person name="Masuda T."/>
            <person name="Sasaki-Sekimoto Y."/>
            <person name="Mashiguchi K."/>
            <person name="Awai K."/>
            <person name="Shimojima M."/>
            <person name="Masuda S."/>
            <person name="Iwai M."/>
            <person name="Nobusawa T."/>
            <person name="Narise T."/>
            <person name="Kondo S."/>
            <person name="Saito H."/>
            <person name="Sato R."/>
            <person name="Murakawa M."/>
            <person name="Ihara Y."/>
            <person name="Oshima-Yamada Y."/>
            <person name="Ohtaka K."/>
            <person name="Satoh M."/>
            <person name="Sonobe K."/>
            <person name="Ishii M."/>
            <person name="Ohtani R."/>
            <person name="Kanamori-Sato M."/>
            <person name="Honoki R."/>
            <person name="Miyazaki D."/>
            <person name="Mochizuki H."/>
            <person name="Umetsu J."/>
            <person name="Higashi K."/>
            <person name="Shibata D."/>
            <person name="Kamiya Y."/>
            <person name="Sato N."/>
            <person name="Nakamura Y."/>
            <person name="Tabata S."/>
            <person name="Ida S."/>
            <person name="Kurokawa K."/>
            <person name="Ohta H."/>
        </authorList>
    </citation>
    <scope>NUCLEOTIDE SEQUENCE [LARGE SCALE GENOMIC DNA]</scope>
    <source>
        <strain evidence="3 4">NIES-2285</strain>
    </source>
</reference>
<feature type="compositionally biased region" description="Pro residues" evidence="1">
    <location>
        <begin position="569"/>
        <end position="583"/>
    </location>
</feature>
<feature type="region of interest" description="Disordered" evidence="1">
    <location>
        <begin position="479"/>
        <end position="512"/>
    </location>
</feature>